<reference evidence="1 2" key="1">
    <citation type="journal article" date="2014" name="Antonie Van Leeuwenhoek">
        <title>Hyphomonas beringensis sp. nov. and Hyphomonas chukchiensis sp. nov., isolated from surface seawater of the Bering Sea and Chukchi Sea.</title>
        <authorList>
            <person name="Li C."/>
            <person name="Lai Q."/>
            <person name="Li G."/>
            <person name="Dong C."/>
            <person name="Wang J."/>
            <person name="Liao Y."/>
            <person name="Shao Z."/>
        </authorList>
    </citation>
    <scope>NUCLEOTIDE SEQUENCE [LARGE SCALE GENOMIC DNA]</scope>
    <source>
        <strain evidence="1 2">BH-BN04-4</strain>
    </source>
</reference>
<evidence type="ECO:0000313" key="1">
    <source>
        <dbReference type="EMBL" id="KCZ61068.1"/>
    </source>
</evidence>
<evidence type="ECO:0000313" key="2">
    <source>
        <dbReference type="Proteomes" id="UP000027190"/>
    </source>
</evidence>
<dbReference type="AlphaFoldDB" id="A0A062UGF8"/>
<dbReference type="PATRIC" id="fig|1280947.3.peg.322"/>
<dbReference type="EMBL" id="AWFG01000001">
    <property type="protein sequence ID" value="KCZ61068.1"/>
    <property type="molecule type" value="Genomic_DNA"/>
</dbReference>
<name>A0A062UGF8_9PROT</name>
<gene>
    <name evidence="1" type="ORF">HY30_01630</name>
</gene>
<organism evidence="1 2">
    <name type="scientific">Hyphomonas chukchiensis</name>
    <dbReference type="NCBI Taxonomy" id="1280947"/>
    <lineage>
        <taxon>Bacteria</taxon>
        <taxon>Pseudomonadati</taxon>
        <taxon>Pseudomonadota</taxon>
        <taxon>Alphaproteobacteria</taxon>
        <taxon>Hyphomonadales</taxon>
        <taxon>Hyphomonadaceae</taxon>
        <taxon>Hyphomonas</taxon>
    </lineage>
</organism>
<accession>A0A062UGF8</accession>
<keyword evidence="2" id="KW-1185">Reference proteome</keyword>
<dbReference type="Proteomes" id="UP000027190">
    <property type="component" value="Unassembled WGS sequence"/>
</dbReference>
<proteinExistence type="predicted"/>
<comment type="caution">
    <text evidence="1">The sequence shown here is derived from an EMBL/GenBank/DDBJ whole genome shotgun (WGS) entry which is preliminary data.</text>
</comment>
<protein>
    <submittedName>
        <fullName evidence="1">Uncharacterized protein</fullName>
    </submittedName>
</protein>
<sequence>MTSLIFLNLLEGYAEELGQPVLGEAHFTASLTQLLANEAIRIGWLSGIVAGIID</sequence>